<dbReference type="GO" id="GO:0016853">
    <property type="term" value="F:isomerase activity"/>
    <property type="evidence" value="ECO:0007669"/>
    <property type="project" value="UniProtKB-KW"/>
</dbReference>
<dbReference type="InterPro" id="IPR024344">
    <property type="entry name" value="MDMPI_metal-binding"/>
</dbReference>
<dbReference type="InterPro" id="IPR034660">
    <property type="entry name" value="DinB/YfiT-like"/>
</dbReference>
<proteinExistence type="predicted"/>
<evidence type="ECO:0000313" key="3">
    <source>
        <dbReference type="Proteomes" id="UP000831775"/>
    </source>
</evidence>
<organism evidence="2 3">
    <name type="scientific">Leucobacter rhizosphaerae</name>
    <dbReference type="NCBI Taxonomy" id="2932245"/>
    <lineage>
        <taxon>Bacteria</taxon>
        <taxon>Bacillati</taxon>
        <taxon>Actinomycetota</taxon>
        <taxon>Actinomycetes</taxon>
        <taxon>Micrococcales</taxon>
        <taxon>Microbacteriaceae</taxon>
        <taxon>Leucobacter</taxon>
    </lineage>
</organism>
<evidence type="ECO:0000313" key="2">
    <source>
        <dbReference type="EMBL" id="UOQ60773.1"/>
    </source>
</evidence>
<evidence type="ECO:0000259" key="1">
    <source>
        <dbReference type="Pfam" id="PF11716"/>
    </source>
</evidence>
<dbReference type="Proteomes" id="UP000831775">
    <property type="component" value="Chromosome"/>
</dbReference>
<feature type="domain" description="Mycothiol-dependent maleylpyruvate isomerase metal-binding" evidence="1">
    <location>
        <begin position="13"/>
        <end position="172"/>
    </location>
</feature>
<reference evidence="2 3" key="1">
    <citation type="submission" date="2022-04" db="EMBL/GenBank/DDBJ databases">
        <title>Leucobacter sp. isolated from rhizosphere of onion.</title>
        <authorList>
            <person name="Won M."/>
            <person name="Lee C.-M."/>
            <person name="Woen H.-Y."/>
            <person name="Kwon S.-W."/>
        </authorList>
    </citation>
    <scope>NUCLEOTIDE SEQUENCE [LARGE SCALE GENOMIC DNA]</scope>
    <source>
        <strain evidence="2 3">H25R-14</strain>
    </source>
</reference>
<dbReference type="RefSeq" id="WP_244686676.1">
    <property type="nucleotide sequence ID" value="NZ_CP095043.1"/>
</dbReference>
<name>A0ABY4FWX9_9MICO</name>
<dbReference type="Gene3D" id="1.20.120.450">
    <property type="entry name" value="dinb family like domain"/>
    <property type="match status" value="1"/>
</dbReference>
<dbReference type="SUPFAM" id="SSF109854">
    <property type="entry name" value="DinB/YfiT-like putative metalloenzymes"/>
    <property type="match status" value="1"/>
</dbReference>
<protein>
    <submittedName>
        <fullName evidence="2">Maleylpyruvate isomerase N-terminal domain-containing protein</fullName>
    </submittedName>
</protein>
<accession>A0ABY4FWX9</accession>
<dbReference type="EMBL" id="CP095043">
    <property type="protein sequence ID" value="UOQ60773.1"/>
    <property type="molecule type" value="Genomic_DNA"/>
</dbReference>
<sequence length="238" mass="24695">MDPAAEIDESFGDAAAWFAALVQRIPSDGWTAPGLGDWCVRDLVGHTGRALSTLTRALGTPAPHVECPSAEAYFVATAARAAARDAATTDAESDGDSVYARGVTAGRALGSDPAAAISDLVRTARVDLANARRDGAAAGQEPSVTTIVGGMPLREYVRTRTFELVVHGLDLRAAVHRITDEVPLPALPAASLRDATRTATSLAIQRGDGPDLLLALTGRTPMPRDYSVLAPVTDAADA</sequence>
<dbReference type="Pfam" id="PF11716">
    <property type="entry name" value="MDMPI_N"/>
    <property type="match status" value="1"/>
</dbReference>
<keyword evidence="2" id="KW-0413">Isomerase</keyword>
<gene>
    <name evidence="2" type="ORF">MUN76_01965</name>
</gene>
<keyword evidence="3" id="KW-1185">Reference proteome</keyword>